<dbReference type="Proteomes" id="UP000571817">
    <property type="component" value="Unassembled WGS sequence"/>
</dbReference>
<evidence type="ECO:0000256" key="1">
    <source>
        <dbReference type="SAM" id="MobiDB-lite"/>
    </source>
</evidence>
<dbReference type="Gene3D" id="3.10.350.10">
    <property type="entry name" value="LysM domain"/>
    <property type="match status" value="1"/>
</dbReference>
<keyword evidence="2" id="KW-0472">Membrane</keyword>
<feature type="region of interest" description="Disordered" evidence="1">
    <location>
        <begin position="1"/>
        <end position="33"/>
    </location>
</feature>
<keyword evidence="4" id="KW-1185">Reference proteome</keyword>
<reference evidence="3 4" key="1">
    <citation type="submission" date="2020-07" db="EMBL/GenBank/DDBJ databases">
        <title>Sequencing the genomes of 1000 actinobacteria strains.</title>
        <authorList>
            <person name="Klenk H.-P."/>
        </authorList>
    </citation>
    <scope>NUCLEOTIDE SEQUENCE [LARGE SCALE GENOMIC DNA]</scope>
    <source>
        <strain evidence="3 4">DSM 29531</strain>
    </source>
</reference>
<comment type="caution">
    <text evidence="3">The sequence shown here is derived from an EMBL/GenBank/DDBJ whole genome shotgun (WGS) entry which is preliminary data.</text>
</comment>
<dbReference type="CDD" id="cd00118">
    <property type="entry name" value="LysM"/>
    <property type="match status" value="1"/>
</dbReference>
<feature type="transmembrane region" description="Helical" evidence="2">
    <location>
        <begin position="63"/>
        <end position="85"/>
    </location>
</feature>
<accession>A0A853DCU9</accession>
<organism evidence="3 4">
    <name type="scientific">Allobranchiibius huperziae</name>
    <dbReference type="NCBI Taxonomy" id="1874116"/>
    <lineage>
        <taxon>Bacteria</taxon>
        <taxon>Bacillati</taxon>
        <taxon>Actinomycetota</taxon>
        <taxon>Actinomycetes</taxon>
        <taxon>Micrococcales</taxon>
        <taxon>Dermacoccaceae</taxon>
        <taxon>Allobranchiibius</taxon>
    </lineage>
</organism>
<keyword evidence="2" id="KW-1133">Transmembrane helix</keyword>
<dbReference type="InterPro" id="IPR018392">
    <property type="entry name" value="LysM"/>
</dbReference>
<keyword evidence="2" id="KW-0812">Transmembrane</keyword>
<dbReference type="InterPro" id="IPR036779">
    <property type="entry name" value="LysM_dom_sf"/>
</dbReference>
<evidence type="ECO:0000256" key="2">
    <source>
        <dbReference type="SAM" id="Phobius"/>
    </source>
</evidence>
<evidence type="ECO:0008006" key="5">
    <source>
        <dbReference type="Google" id="ProtNLM"/>
    </source>
</evidence>
<evidence type="ECO:0000313" key="3">
    <source>
        <dbReference type="EMBL" id="NYJ75182.1"/>
    </source>
</evidence>
<sequence length="146" mass="15190">MSAVTAVPSWVTPATPARPGRPGASRRTAPASIRRGHLRAVPDLPALVDAPAPTMHITRRGRLLITLCALLLCLVGGVAGARAAVGGGGSAQRYDTVVVQSGQTLSSVAHHAYPQLPIGNAVQRVQAANRLNTLQVFAGEQLRLPR</sequence>
<evidence type="ECO:0000313" key="4">
    <source>
        <dbReference type="Proteomes" id="UP000571817"/>
    </source>
</evidence>
<dbReference type="RefSeq" id="WP_179481640.1">
    <property type="nucleotide sequence ID" value="NZ_JACCFW010000001.1"/>
</dbReference>
<protein>
    <recommendedName>
        <fullName evidence="5">LysM domain-containing protein</fullName>
    </recommendedName>
</protein>
<gene>
    <name evidence="3" type="ORF">HNR15_002145</name>
</gene>
<dbReference type="EMBL" id="JACCFW010000001">
    <property type="protein sequence ID" value="NYJ75182.1"/>
    <property type="molecule type" value="Genomic_DNA"/>
</dbReference>
<proteinExistence type="predicted"/>
<dbReference type="AlphaFoldDB" id="A0A853DCU9"/>
<name>A0A853DCU9_9MICO</name>
<feature type="compositionally biased region" description="Low complexity" evidence="1">
    <location>
        <begin position="13"/>
        <end position="32"/>
    </location>
</feature>